<reference evidence="2 3" key="1">
    <citation type="journal article" date="2011" name="Science">
        <title>The ecoresponsive genome of Daphnia pulex.</title>
        <authorList>
            <person name="Colbourne J.K."/>
            <person name="Pfrender M.E."/>
            <person name="Gilbert D."/>
            <person name="Thomas W.K."/>
            <person name="Tucker A."/>
            <person name="Oakley T.H."/>
            <person name="Tokishita S."/>
            <person name="Aerts A."/>
            <person name="Arnold G.J."/>
            <person name="Basu M.K."/>
            <person name="Bauer D.J."/>
            <person name="Caceres C.E."/>
            <person name="Carmel L."/>
            <person name="Casola C."/>
            <person name="Choi J.H."/>
            <person name="Detter J.C."/>
            <person name="Dong Q."/>
            <person name="Dusheyko S."/>
            <person name="Eads B.D."/>
            <person name="Frohlich T."/>
            <person name="Geiler-Samerotte K.A."/>
            <person name="Gerlach D."/>
            <person name="Hatcher P."/>
            <person name="Jogdeo S."/>
            <person name="Krijgsveld J."/>
            <person name="Kriventseva E.V."/>
            <person name="Kultz D."/>
            <person name="Laforsch C."/>
            <person name="Lindquist E."/>
            <person name="Lopez J."/>
            <person name="Manak J.R."/>
            <person name="Muller J."/>
            <person name="Pangilinan J."/>
            <person name="Patwardhan R.P."/>
            <person name="Pitluck S."/>
            <person name="Pritham E.J."/>
            <person name="Rechtsteiner A."/>
            <person name="Rho M."/>
            <person name="Rogozin I.B."/>
            <person name="Sakarya O."/>
            <person name="Salamov A."/>
            <person name="Schaack S."/>
            <person name="Shapiro H."/>
            <person name="Shiga Y."/>
            <person name="Skalitzky C."/>
            <person name="Smith Z."/>
            <person name="Souvorov A."/>
            <person name="Sung W."/>
            <person name="Tang Z."/>
            <person name="Tsuchiya D."/>
            <person name="Tu H."/>
            <person name="Vos H."/>
            <person name="Wang M."/>
            <person name="Wolf Y.I."/>
            <person name="Yamagata H."/>
            <person name="Yamada T."/>
            <person name="Ye Y."/>
            <person name="Shaw J.R."/>
            <person name="Andrews J."/>
            <person name="Crease T.J."/>
            <person name="Tang H."/>
            <person name="Lucas S.M."/>
            <person name="Robertson H.M."/>
            <person name="Bork P."/>
            <person name="Koonin E.V."/>
            <person name="Zdobnov E.M."/>
            <person name="Grigoriev I.V."/>
            <person name="Lynch M."/>
            <person name="Boore J.L."/>
        </authorList>
    </citation>
    <scope>NUCLEOTIDE SEQUENCE [LARGE SCALE GENOMIC DNA]</scope>
</reference>
<name>E9I7V2_DAPPU</name>
<proteinExistence type="predicted"/>
<sequence length="184" mass="20799">MNLWANYARERRDKYCRLSGPFVAELAVVCRQQQTIYEQPGTVSRVSTTFGRRREATQQPRARERSRTHRSPSVDRAKRSRVDSTAEKVDHGKVDSTAEKTVRGRVGSTAEKAGCGGGNQDSGMDVSEPAQSGDVLQDLEWEVSQLQNEDRWIRGDIVDLQDDGRRVREDIEALYKRSEAAWTA</sequence>
<evidence type="ECO:0000256" key="1">
    <source>
        <dbReference type="SAM" id="MobiDB-lite"/>
    </source>
</evidence>
<protein>
    <submittedName>
        <fullName evidence="2">Uncharacterized protein</fullName>
    </submittedName>
</protein>
<dbReference type="Proteomes" id="UP000000305">
    <property type="component" value="Unassembled WGS sequence"/>
</dbReference>
<dbReference type="HOGENOM" id="CLU_1471754_0_0_1"/>
<evidence type="ECO:0000313" key="3">
    <source>
        <dbReference type="Proteomes" id="UP000000305"/>
    </source>
</evidence>
<keyword evidence="3" id="KW-1185">Reference proteome</keyword>
<feature type="compositionally biased region" description="Basic and acidic residues" evidence="1">
    <location>
        <begin position="52"/>
        <end position="65"/>
    </location>
</feature>
<gene>
    <name evidence="2" type="ORF">DAPPUDRAFT_280324</name>
</gene>
<dbReference type="KEGG" id="dpx:DAPPUDRAFT_280324"/>
<feature type="non-terminal residue" evidence="2">
    <location>
        <position position="1"/>
    </location>
</feature>
<organism evidence="2 3">
    <name type="scientific">Daphnia pulex</name>
    <name type="common">Water flea</name>
    <dbReference type="NCBI Taxonomy" id="6669"/>
    <lineage>
        <taxon>Eukaryota</taxon>
        <taxon>Metazoa</taxon>
        <taxon>Ecdysozoa</taxon>
        <taxon>Arthropoda</taxon>
        <taxon>Crustacea</taxon>
        <taxon>Branchiopoda</taxon>
        <taxon>Diplostraca</taxon>
        <taxon>Cladocera</taxon>
        <taxon>Anomopoda</taxon>
        <taxon>Daphniidae</taxon>
        <taxon>Daphnia</taxon>
    </lineage>
</organism>
<feature type="region of interest" description="Disordered" evidence="1">
    <location>
        <begin position="43"/>
        <end position="130"/>
    </location>
</feature>
<feature type="compositionally biased region" description="Basic and acidic residues" evidence="1">
    <location>
        <begin position="72"/>
        <end position="102"/>
    </location>
</feature>
<evidence type="ECO:0000313" key="2">
    <source>
        <dbReference type="EMBL" id="EFX59928.1"/>
    </source>
</evidence>
<accession>E9I7V2</accession>
<dbReference type="AlphaFoldDB" id="E9I7V2"/>
<dbReference type="InParanoid" id="E9I7V2"/>
<dbReference type="EMBL" id="GL737527">
    <property type="protein sequence ID" value="EFX59928.1"/>
    <property type="molecule type" value="Genomic_DNA"/>
</dbReference>